<comment type="caution">
    <text evidence="2">The sequence shown here is derived from an EMBL/GenBank/DDBJ whole genome shotgun (WGS) entry which is preliminary data.</text>
</comment>
<name>A0A6B0Y282_9RHOB</name>
<protein>
    <submittedName>
        <fullName evidence="2">Uncharacterized protein</fullName>
    </submittedName>
</protein>
<sequence length="154" mass="16308">MNMGTLLALAMSSCANLANAEDASDRFQLGNRCKPIALPVHVEYEAGPFGERAETLVRSRLRAAQIHDEDAELMRLGTNVDALEGMAAILSVDLMFQKALHDICVTGGTGLADTWAVGALGFTTRDDASASLLPALSEATGKFIEEGLRVNADS</sequence>
<accession>A0A6B0Y282</accession>
<dbReference type="AlphaFoldDB" id="A0A6B0Y282"/>
<proteinExistence type="predicted"/>
<feature type="chain" id="PRO_5025334891" evidence="1">
    <location>
        <begin position="21"/>
        <end position="154"/>
    </location>
</feature>
<feature type="signal peptide" evidence="1">
    <location>
        <begin position="1"/>
        <end position="20"/>
    </location>
</feature>
<dbReference type="EMBL" id="VXRY01000349">
    <property type="protein sequence ID" value="MXY34177.1"/>
    <property type="molecule type" value="Genomic_DNA"/>
</dbReference>
<reference evidence="2" key="1">
    <citation type="submission" date="2019-09" db="EMBL/GenBank/DDBJ databases">
        <title>Characterisation of the sponge microbiome using genome-centric metagenomics.</title>
        <authorList>
            <person name="Engelberts J.P."/>
            <person name="Robbins S.J."/>
            <person name="De Goeij J.M."/>
            <person name="Aranda M."/>
            <person name="Bell S.C."/>
            <person name="Webster N.S."/>
        </authorList>
    </citation>
    <scope>NUCLEOTIDE SEQUENCE</scope>
    <source>
        <strain evidence="2">SB0664_bin_43</strain>
    </source>
</reference>
<keyword evidence="1" id="KW-0732">Signal</keyword>
<gene>
    <name evidence="2" type="ORF">F4Y60_08840</name>
</gene>
<organism evidence="2">
    <name type="scientific">Boseongicola sp. SB0664_bin_43</name>
    <dbReference type="NCBI Taxonomy" id="2604844"/>
    <lineage>
        <taxon>Bacteria</taxon>
        <taxon>Pseudomonadati</taxon>
        <taxon>Pseudomonadota</taxon>
        <taxon>Alphaproteobacteria</taxon>
        <taxon>Rhodobacterales</taxon>
        <taxon>Paracoccaceae</taxon>
        <taxon>Boseongicola</taxon>
    </lineage>
</organism>
<evidence type="ECO:0000256" key="1">
    <source>
        <dbReference type="SAM" id="SignalP"/>
    </source>
</evidence>
<evidence type="ECO:0000313" key="2">
    <source>
        <dbReference type="EMBL" id="MXY34177.1"/>
    </source>
</evidence>